<name>A0A9P0BLA6_CHRIL</name>
<dbReference type="EMBL" id="LR824014">
    <property type="protein sequence ID" value="CAH0581083.1"/>
    <property type="molecule type" value="Genomic_DNA"/>
</dbReference>
<dbReference type="InterPro" id="IPR036770">
    <property type="entry name" value="Ankyrin_rpt-contain_sf"/>
</dbReference>
<dbReference type="GO" id="GO:0051059">
    <property type="term" value="F:NF-kappaB binding"/>
    <property type="evidence" value="ECO:0007669"/>
    <property type="project" value="TreeGrafter"/>
</dbReference>
<feature type="repeat" description="ANK" evidence="3">
    <location>
        <begin position="224"/>
        <end position="256"/>
    </location>
</feature>
<dbReference type="GO" id="GO:0071356">
    <property type="term" value="P:cellular response to tumor necrosis factor"/>
    <property type="evidence" value="ECO:0007669"/>
    <property type="project" value="TreeGrafter"/>
</dbReference>
<keyword evidence="6" id="KW-1185">Reference proteome</keyword>
<evidence type="ECO:0000256" key="3">
    <source>
        <dbReference type="PROSITE-ProRule" id="PRU00023"/>
    </source>
</evidence>
<sequence>MSAKNTSDFTKIAEDDNIDSGIVSGPLDLYSGEVESEPETESVEKKVLCDSEDLKEQVDSELDSGILCHVTESLSNVQLSDSTSVEPKFVCRLSPPSQTDLPPLEIFFQQDSDGDTQLHIATVHGCKKSVGTLIRVCPNKALLDVANDDGHTPLHLAVMGGNAVVTRMLVHAGLSLAARDRTGETPLHKAAAKGHIECLQALLAPVPENPPRKLSSVLNQKNYNGQACVHLAASAGHQEALQTLVYYGADINAVENLAGWTALHIAARQGDARLAAWLASRCGGVQARARDYAGRTPRRLARRTPASQAFANLSDDSDSDSDDDDDMYDSDSESLFERLRESMNPVNVKGCC</sequence>
<dbReference type="Proteomes" id="UP001154114">
    <property type="component" value="Chromosome 11"/>
</dbReference>
<dbReference type="PROSITE" id="PS50088">
    <property type="entry name" value="ANK_REPEAT"/>
    <property type="match status" value="3"/>
</dbReference>
<organism evidence="5 6">
    <name type="scientific">Chrysodeixis includens</name>
    <name type="common">Soybean looper</name>
    <name type="synonym">Pseudoplusia includens</name>
    <dbReference type="NCBI Taxonomy" id="689277"/>
    <lineage>
        <taxon>Eukaryota</taxon>
        <taxon>Metazoa</taxon>
        <taxon>Ecdysozoa</taxon>
        <taxon>Arthropoda</taxon>
        <taxon>Hexapoda</taxon>
        <taxon>Insecta</taxon>
        <taxon>Pterygota</taxon>
        <taxon>Neoptera</taxon>
        <taxon>Endopterygota</taxon>
        <taxon>Lepidoptera</taxon>
        <taxon>Glossata</taxon>
        <taxon>Ditrysia</taxon>
        <taxon>Noctuoidea</taxon>
        <taxon>Noctuidae</taxon>
        <taxon>Plusiinae</taxon>
        <taxon>Chrysodeixis</taxon>
    </lineage>
</organism>
<dbReference type="PANTHER" id="PTHR46680:SF3">
    <property type="entry name" value="NF-KAPPA-B INHIBITOR CACTUS"/>
    <property type="match status" value="1"/>
</dbReference>
<evidence type="ECO:0008006" key="7">
    <source>
        <dbReference type="Google" id="ProtNLM"/>
    </source>
</evidence>
<protein>
    <recommendedName>
        <fullName evidence="7">NF-kappa-B inhibitor cactus</fullName>
    </recommendedName>
</protein>
<feature type="repeat" description="ANK" evidence="3">
    <location>
        <begin position="149"/>
        <end position="181"/>
    </location>
</feature>
<evidence type="ECO:0000256" key="4">
    <source>
        <dbReference type="SAM" id="MobiDB-lite"/>
    </source>
</evidence>
<dbReference type="PRINTS" id="PR01415">
    <property type="entry name" value="ANKYRIN"/>
</dbReference>
<feature type="region of interest" description="Disordered" evidence="4">
    <location>
        <begin position="295"/>
        <end position="333"/>
    </location>
</feature>
<feature type="repeat" description="ANK" evidence="3">
    <location>
        <begin position="182"/>
        <end position="203"/>
    </location>
</feature>
<dbReference type="PANTHER" id="PTHR46680">
    <property type="entry name" value="NF-KAPPA-B INHIBITOR ALPHA"/>
    <property type="match status" value="1"/>
</dbReference>
<dbReference type="OrthoDB" id="20727at2759"/>
<reference evidence="5" key="1">
    <citation type="submission" date="2021-12" db="EMBL/GenBank/DDBJ databases">
        <authorList>
            <person name="King R."/>
        </authorList>
    </citation>
    <scope>NUCLEOTIDE SEQUENCE</scope>
</reference>
<feature type="compositionally biased region" description="Acidic residues" evidence="4">
    <location>
        <begin position="315"/>
        <end position="333"/>
    </location>
</feature>
<evidence type="ECO:0000256" key="2">
    <source>
        <dbReference type="ARBA" id="ARBA00023043"/>
    </source>
</evidence>
<accession>A0A9P0BLA6</accession>
<dbReference type="AlphaFoldDB" id="A0A9P0BLA6"/>
<dbReference type="InterPro" id="IPR051070">
    <property type="entry name" value="NF-kappa-B_inhibitor"/>
</dbReference>
<dbReference type="Pfam" id="PF12796">
    <property type="entry name" value="Ank_2"/>
    <property type="match status" value="1"/>
</dbReference>
<dbReference type="Gene3D" id="1.25.40.20">
    <property type="entry name" value="Ankyrin repeat-containing domain"/>
    <property type="match status" value="1"/>
</dbReference>
<evidence type="ECO:0000313" key="6">
    <source>
        <dbReference type="Proteomes" id="UP001154114"/>
    </source>
</evidence>
<dbReference type="SUPFAM" id="SSF48403">
    <property type="entry name" value="Ankyrin repeat"/>
    <property type="match status" value="1"/>
</dbReference>
<evidence type="ECO:0000256" key="1">
    <source>
        <dbReference type="ARBA" id="ARBA00022737"/>
    </source>
</evidence>
<dbReference type="SMART" id="SM00248">
    <property type="entry name" value="ANK"/>
    <property type="match status" value="5"/>
</dbReference>
<dbReference type="PROSITE" id="PS50297">
    <property type="entry name" value="ANK_REP_REGION"/>
    <property type="match status" value="3"/>
</dbReference>
<keyword evidence="2 3" id="KW-0040">ANK repeat</keyword>
<gene>
    <name evidence="5" type="ORF">CINC_LOCUS1332</name>
</gene>
<evidence type="ECO:0000313" key="5">
    <source>
        <dbReference type="EMBL" id="CAH0581083.1"/>
    </source>
</evidence>
<dbReference type="GO" id="GO:0005829">
    <property type="term" value="C:cytosol"/>
    <property type="evidence" value="ECO:0007669"/>
    <property type="project" value="TreeGrafter"/>
</dbReference>
<dbReference type="InterPro" id="IPR002110">
    <property type="entry name" value="Ankyrin_rpt"/>
</dbReference>
<keyword evidence="1" id="KW-0677">Repeat</keyword>
<dbReference type="Pfam" id="PF13637">
    <property type="entry name" value="Ank_4"/>
    <property type="match status" value="1"/>
</dbReference>
<proteinExistence type="predicted"/>
<feature type="region of interest" description="Disordered" evidence="4">
    <location>
        <begin position="1"/>
        <end position="45"/>
    </location>
</feature>